<evidence type="ECO:0000313" key="4">
    <source>
        <dbReference type="Proteomes" id="UP000317155"/>
    </source>
</evidence>
<keyword evidence="4" id="KW-1185">Reference proteome</keyword>
<dbReference type="CDD" id="cd03794">
    <property type="entry name" value="GT4_WbuB-like"/>
    <property type="match status" value="1"/>
</dbReference>
<organism evidence="3 4">
    <name type="scientific">Trichloromonas acetexigens</name>
    <dbReference type="NCBI Taxonomy" id="38815"/>
    <lineage>
        <taxon>Bacteria</taxon>
        <taxon>Pseudomonadati</taxon>
        <taxon>Thermodesulfobacteriota</taxon>
        <taxon>Desulfuromonadia</taxon>
        <taxon>Desulfuromonadales</taxon>
        <taxon>Trichloromonadaceae</taxon>
        <taxon>Trichloromonas</taxon>
    </lineage>
</organism>
<dbReference type="PANTHER" id="PTHR45947">
    <property type="entry name" value="SULFOQUINOVOSYL TRANSFERASE SQD2"/>
    <property type="match status" value="1"/>
</dbReference>
<dbReference type="GO" id="GO:0016757">
    <property type="term" value="F:glycosyltransferase activity"/>
    <property type="evidence" value="ECO:0007669"/>
    <property type="project" value="TreeGrafter"/>
</dbReference>
<sequence length="401" mass="45099">MNTTKKLKILMLAPTPYFADRGCHVRIYEEAKALRILGHDVRICTYHLGRDLGDIPTWRIPRIPWYRKLSAGPSWHKFYLDLLLFFTAFKAIRELSPDLIHAHLHEGALVGFLLKMLFGIPMVFDCQGSLTGELVEHRFIRRGSWLYRVFRFLEGWIVRRADRTVCSAGPSARILIEDFAIPAEIVSVVADGVDVEIFRPGLEVSGLRRELNLPQDRLIAVFMGVMSEHQGVDMLLEAIGALRADGHEVYCLLMGYPEEGYRRRAEELGLDERVTFTGRIEYSRAAEYLNLGDLALAPKMSDSEANGKILNYMACGLPVIAFDNPVNREILGETGVLVPPGDVGAFAEAVEKLGRDESQRRRLAGAARARAVSEHGWDVAARSLVHLYNEIFVARRPLSAD</sequence>
<evidence type="ECO:0000259" key="2">
    <source>
        <dbReference type="Pfam" id="PF13579"/>
    </source>
</evidence>
<dbReference type="Gene3D" id="3.40.50.2000">
    <property type="entry name" value="Glycogen Phosphorylase B"/>
    <property type="match status" value="2"/>
</dbReference>
<feature type="domain" description="Glycosyl transferase family 1" evidence="1">
    <location>
        <begin position="208"/>
        <end position="369"/>
    </location>
</feature>
<dbReference type="AlphaFoldDB" id="A0A550J9A5"/>
<dbReference type="PANTHER" id="PTHR45947:SF3">
    <property type="entry name" value="SULFOQUINOVOSYL TRANSFERASE SQD2"/>
    <property type="match status" value="1"/>
</dbReference>
<reference evidence="3 4" key="1">
    <citation type="submission" date="2019-07" db="EMBL/GenBank/DDBJ databases">
        <title>Insights of Desulfuromonas acetexigens electromicrobiology.</title>
        <authorList>
            <person name="Katuri K."/>
            <person name="Sapireddy V."/>
            <person name="Shaw D.R."/>
            <person name="Saikaly P."/>
        </authorList>
    </citation>
    <scope>NUCLEOTIDE SEQUENCE [LARGE SCALE GENOMIC DNA]</scope>
    <source>
        <strain evidence="3 4">2873</strain>
    </source>
</reference>
<dbReference type="InterPro" id="IPR050194">
    <property type="entry name" value="Glycosyltransferase_grp1"/>
</dbReference>
<proteinExistence type="predicted"/>
<keyword evidence="3" id="KW-0808">Transferase</keyword>
<dbReference type="SUPFAM" id="SSF53756">
    <property type="entry name" value="UDP-Glycosyltransferase/glycogen phosphorylase"/>
    <property type="match status" value="1"/>
</dbReference>
<evidence type="ECO:0000313" key="3">
    <source>
        <dbReference type="EMBL" id="TRO79776.1"/>
    </source>
</evidence>
<dbReference type="InterPro" id="IPR028098">
    <property type="entry name" value="Glyco_trans_4-like_N"/>
</dbReference>
<gene>
    <name evidence="3" type="ORF">FL622_12775</name>
</gene>
<dbReference type="Pfam" id="PF13579">
    <property type="entry name" value="Glyco_trans_4_4"/>
    <property type="match status" value="1"/>
</dbReference>
<dbReference type="OrthoDB" id="9803091at2"/>
<evidence type="ECO:0000259" key="1">
    <source>
        <dbReference type="Pfam" id="PF00534"/>
    </source>
</evidence>
<comment type="caution">
    <text evidence="3">The sequence shown here is derived from an EMBL/GenBank/DDBJ whole genome shotgun (WGS) entry which is preliminary data.</text>
</comment>
<feature type="domain" description="Glycosyltransferase subfamily 4-like N-terminal" evidence="2">
    <location>
        <begin position="22"/>
        <end position="190"/>
    </location>
</feature>
<dbReference type="Pfam" id="PF00534">
    <property type="entry name" value="Glycos_transf_1"/>
    <property type="match status" value="1"/>
</dbReference>
<dbReference type="InterPro" id="IPR001296">
    <property type="entry name" value="Glyco_trans_1"/>
</dbReference>
<accession>A0A550J9A5</accession>
<name>A0A550J9A5_9BACT</name>
<dbReference type="RefSeq" id="WP_092058910.1">
    <property type="nucleotide sequence ID" value="NZ_FOJJ01000041.1"/>
</dbReference>
<dbReference type="Proteomes" id="UP000317155">
    <property type="component" value="Unassembled WGS sequence"/>
</dbReference>
<protein>
    <submittedName>
        <fullName evidence="3">Glycosyltransferase family 4 protein</fullName>
    </submittedName>
</protein>
<dbReference type="EMBL" id="VJVV01000009">
    <property type="protein sequence ID" value="TRO79776.1"/>
    <property type="molecule type" value="Genomic_DNA"/>
</dbReference>